<sequence>MSSQQTGVYVQDHHYGWLPARIKQVEETTYVLHVYLPDDTHEVRHIPKKLYEHGSLPLQNTNDQGEPIIVSDMCDLPCLHEAAILYNLKIRHEQSCPYTRVGEIVIAMNPFEWINGLYSTEQQNLYTQTYVYNQHRDFDRQILEPHIYEVSSLAYRGLAVNSTHQSILVSGESGAGKTESVKIIMNHLASVNSCQDDSDRMLMDESKVVKKIIDSNPLLEAFGNAKTIRNDNSSRFGKYIQLQFDVEDATIASYHGKQIPSCLLVGSTCETYLLEKSRVVGHDAHERTYHIFYQLLAAGDQVKNDIWEGLMGSTLESFKYIGETNTHLIENMTDAQRWKLTVESLELIGVIGEKFLFLMRAICAVMQLGNLTFEEDPQNDEASIISSDEELQKLSSIIGVGLDDIRQALTFREVHAGKDTYNVPLKPSHAKGVCDAFAKAIYQQCFDWLVSEINGATCAEKNYADAPNVETYGTIGLLDIFGFESFAINRFEQFCINYANEKLQQKYNFDIFSSVRDEYEYEGIDMPGVNFSDNSEVLHLIEGRMGIISMLNEECLRPHGNSNSFVAKIKTVNKDINCLQNDPLHKPVEFGIFHYAGKVLYNAESFVKKNMDQIPTDLSKCASLSSNPLIALISKSNIDRRKGKNVPISISSKFRSQLHKLMQQIQNTKTRYVRCIKPNPEKESKKIDLLSSMKQLRCAGVVSAVTMARVSFPNRLPFDAVVDRFSCLNENVNINMKQMDLIDFIRGLLRSVVSEYTKHESAFVCGKSRVYFREGVLEFLEEKRIFKLGKLATVIQTIYRGYRQLTTYDRLKSRVIFLQSIARMISARKKLEIACTSVTTIASFMRCIFAKQELLRRRRNRACVLIQTRFRMITTRRKFKRSVLMIITLQKYWRGSLQRPRYRAMVLEAKAEAKMNAKIAALQRKLADAEMKYIKAEKGRIKAEQRALNDSYDEKSVDDSSSNKTLIDESTEMIELLKQENFKLRSQVYLLKSDLNEAKASVGHLSEQCRWLQDSHEAVKKYANEMSQANIALNQKNMDLKKKYSEMKKTAKTSASLYKSKLQKMQEKDRNYAKQIHVMSEKIREMELDNSAEYSSAQKSSRGGSSKSKKSKNKSQGKKGKIRAKIHGRDSLNSSLHQIKATSHFEDERWGVDSFFEDKHYSPVKDESREYSGRDDLKLPFVPTSSLGRSIISPTNSDSGSRDKRSPVSSLQNVLQGTSPTNGVETESNSRRSSLAQAASFG</sequence>
<feature type="region of interest" description="Disordered" evidence="8">
    <location>
        <begin position="1089"/>
        <end position="1134"/>
    </location>
</feature>
<dbReference type="InterPro" id="IPR000048">
    <property type="entry name" value="IQ_motif_EF-hand-BS"/>
</dbReference>
<organism evidence="10 11">
    <name type="scientific">Chaetoceros tenuissimus</name>
    <dbReference type="NCBI Taxonomy" id="426638"/>
    <lineage>
        <taxon>Eukaryota</taxon>
        <taxon>Sar</taxon>
        <taxon>Stramenopiles</taxon>
        <taxon>Ochrophyta</taxon>
        <taxon>Bacillariophyta</taxon>
        <taxon>Coscinodiscophyceae</taxon>
        <taxon>Chaetocerotophycidae</taxon>
        <taxon>Chaetocerotales</taxon>
        <taxon>Chaetocerotaceae</taxon>
        <taxon>Chaetoceros</taxon>
    </lineage>
</organism>
<evidence type="ECO:0000256" key="8">
    <source>
        <dbReference type="SAM" id="MobiDB-lite"/>
    </source>
</evidence>
<name>A0AAD3D4P3_9STRA</name>
<comment type="similarity">
    <text evidence="6">Belongs to the TRAFAC class myosin-kinesin ATPase superfamily. Myosin family.</text>
</comment>
<feature type="coiled-coil region" evidence="7">
    <location>
        <begin position="912"/>
        <end position="939"/>
    </location>
</feature>
<feature type="compositionally biased region" description="Low complexity" evidence="8">
    <location>
        <begin position="1095"/>
        <end position="1106"/>
    </location>
</feature>
<dbReference type="PANTHER" id="PTHR13140:SF706">
    <property type="entry name" value="DILUTE CLASS UNCONVENTIONAL MYOSIN, ISOFORM C"/>
    <property type="match status" value="1"/>
</dbReference>
<dbReference type="Gene3D" id="3.30.70.1590">
    <property type="match status" value="1"/>
</dbReference>
<evidence type="ECO:0000256" key="6">
    <source>
        <dbReference type="PROSITE-ProRule" id="PRU00782"/>
    </source>
</evidence>
<reference evidence="10 11" key="1">
    <citation type="journal article" date="2021" name="Sci. Rep.">
        <title>The genome of the diatom Chaetoceros tenuissimus carries an ancient integrated fragment of an extant virus.</title>
        <authorList>
            <person name="Hongo Y."/>
            <person name="Kimura K."/>
            <person name="Takaki Y."/>
            <person name="Yoshida Y."/>
            <person name="Baba S."/>
            <person name="Kobayashi G."/>
            <person name="Nagasaki K."/>
            <person name="Hano T."/>
            <person name="Tomaru Y."/>
        </authorList>
    </citation>
    <scope>NUCLEOTIDE SEQUENCE [LARGE SCALE GENOMIC DNA]</scope>
    <source>
        <strain evidence="10 11">NIES-3715</strain>
    </source>
</reference>
<dbReference type="GO" id="GO:0005524">
    <property type="term" value="F:ATP binding"/>
    <property type="evidence" value="ECO:0007669"/>
    <property type="project" value="UniProtKB-UniRule"/>
</dbReference>
<dbReference type="Pfam" id="PF00612">
    <property type="entry name" value="IQ"/>
    <property type="match status" value="2"/>
</dbReference>
<dbReference type="Gene3D" id="1.20.120.720">
    <property type="entry name" value="Myosin VI head, motor domain, U50 subdomain"/>
    <property type="match status" value="1"/>
</dbReference>
<dbReference type="PROSITE" id="PS50096">
    <property type="entry name" value="IQ"/>
    <property type="match status" value="2"/>
</dbReference>
<feature type="coiled-coil region" evidence="7">
    <location>
        <begin position="1023"/>
        <end position="1050"/>
    </location>
</feature>
<dbReference type="AlphaFoldDB" id="A0AAD3D4P3"/>
<keyword evidence="3 6" id="KW-0518">Myosin</keyword>
<evidence type="ECO:0000313" key="10">
    <source>
        <dbReference type="EMBL" id="GFH57713.1"/>
    </source>
</evidence>
<dbReference type="Gene3D" id="1.10.10.820">
    <property type="match status" value="1"/>
</dbReference>
<dbReference type="CDD" id="cd00124">
    <property type="entry name" value="MYSc"/>
    <property type="match status" value="1"/>
</dbReference>
<dbReference type="PROSITE" id="PS51456">
    <property type="entry name" value="MYOSIN_MOTOR"/>
    <property type="match status" value="1"/>
</dbReference>
<keyword evidence="4 6" id="KW-0505">Motor protein</keyword>
<feature type="domain" description="Myosin motor" evidence="9">
    <location>
        <begin position="68"/>
        <end position="785"/>
    </location>
</feature>
<evidence type="ECO:0000256" key="3">
    <source>
        <dbReference type="ARBA" id="ARBA00023123"/>
    </source>
</evidence>
<keyword evidence="11" id="KW-1185">Reference proteome</keyword>
<dbReference type="PRINTS" id="PR00193">
    <property type="entry name" value="MYOSINHEAVY"/>
</dbReference>
<evidence type="ECO:0000256" key="7">
    <source>
        <dbReference type="SAM" id="Coils"/>
    </source>
</evidence>
<dbReference type="EMBL" id="BLLK01000058">
    <property type="protein sequence ID" value="GFH57713.1"/>
    <property type="molecule type" value="Genomic_DNA"/>
</dbReference>
<dbReference type="InterPro" id="IPR027417">
    <property type="entry name" value="P-loop_NTPase"/>
</dbReference>
<evidence type="ECO:0000313" key="11">
    <source>
        <dbReference type="Proteomes" id="UP001054902"/>
    </source>
</evidence>
<evidence type="ECO:0000259" key="9">
    <source>
        <dbReference type="PROSITE" id="PS51456"/>
    </source>
</evidence>
<dbReference type="Pfam" id="PF00063">
    <property type="entry name" value="Myosin_head"/>
    <property type="match status" value="1"/>
</dbReference>
<feature type="compositionally biased region" description="Basic and acidic residues" evidence="8">
    <location>
        <begin position="1163"/>
        <end position="1178"/>
    </location>
</feature>
<dbReference type="GO" id="GO:0016020">
    <property type="term" value="C:membrane"/>
    <property type="evidence" value="ECO:0007669"/>
    <property type="project" value="TreeGrafter"/>
</dbReference>
<protein>
    <submittedName>
        <fullName evidence="10">Myosin G</fullName>
    </submittedName>
</protein>
<comment type="caution">
    <text evidence="10">The sequence shown here is derived from an EMBL/GenBank/DDBJ whole genome shotgun (WGS) entry which is preliminary data.</text>
</comment>
<dbReference type="GO" id="GO:0051015">
    <property type="term" value="F:actin filament binding"/>
    <property type="evidence" value="ECO:0007669"/>
    <property type="project" value="TreeGrafter"/>
</dbReference>
<dbReference type="SMART" id="SM00242">
    <property type="entry name" value="MYSc"/>
    <property type="match status" value="1"/>
</dbReference>
<dbReference type="GO" id="GO:0000146">
    <property type="term" value="F:microfilament motor activity"/>
    <property type="evidence" value="ECO:0007669"/>
    <property type="project" value="TreeGrafter"/>
</dbReference>
<dbReference type="InterPro" id="IPR036961">
    <property type="entry name" value="Kinesin_motor_dom_sf"/>
</dbReference>
<dbReference type="GO" id="GO:0005737">
    <property type="term" value="C:cytoplasm"/>
    <property type="evidence" value="ECO:0007669"/>
    <property type="project" value="TreeGrafter"/>
</dbReference>
<dbReference type="Gene3D" id="1.20.58.530">
    <property type="match status" value="1"/>
</dbReference>
<dbReference type="GO" id="GO:0007015">
    <property type="term" value="P:actin filament organization"/>
    <property type="evidence" value="ECO:0007669"/>
    <property type="project" value="TreeGrafter"/>
</dbReference>
<evidence type="ECO:0000256" key="4">
    <source>
        <dbReference type="ARBA" id="ARBA00023175"/>
    </source>
</evidence>
<feature type="region of interest" description="Actin-binding" evidence="6">
    <location>
        <begin position="658"/>
        <end position="680"/>
    </location>
</feature>
<feature type="compositionally biased region" description="Polar residues" evidence="8">
    <location>
        <begin position="1183"/>
        <end position="1199"/>
    </location>
</feature>
<dbReference type="SUPFAM" id="SSF52540">
    <property type="entry name" value="P-loop containing nucleoside triphosphate hydrolases"/>
    <property type="match status" value="1"/>
</dbReference>
<dbReference type="SMART" id="SM00015">
    <property type="entry name" value="IQ"/>
    <property type="match status" value="4"/>
</dbReference>
<evidence type="ECO:0000256" key="5">
    <source>
        <dbReference type="ARBA" id="ARBA00023203"/>
    </source>
</evidence>
<feature type="region of interest" description="Disordered" evidence="8">
    <location>
        <begin position="1163"/>
        <end position="1242"/>
    </location>
</feature>
<keyword evidence="7" id="KW-0175">Coiled coil</keyword>
<keyword evidence="5 6" id="KW-0009">Actin-binding</keyword>
<dbReference type="PANTHER" id="PTHR13140">
    <property type="entry name" value="MYOSIN"/>
    <property type="match status" value="1"/>
</dbReference>
<keyword evidence="1 6" id="KW-0547">Nucleotide-binding</keyword>
<dbReference type="InterPro" id="IPR001609">
    <property type="entry name" value="Myosin_head_motor_dom-like"/>
</dbReference>
<evidence type="ECO:0000256" key="1">
    <source>
        <dbReference type="ARBA" id="ARBA00022741"/>
    </source>
</evidence>
<accession>A0AAD3D4P3</accession>
<feature type="compositionally biased region" description="Basic residues" evidence="8">
    <location>
        <begin position="1107"/>
        <end position="1126"/>
    </location>
</feature>
<dbReference type="Proteomes" id="UP001054902">
    <property type="component" value="Unassembled WGS sequence"/>
</dbReference>
<gene>
    <name evidence="10" type="ORF">CTEN210_14189</name>
</gene>
<dbReference type="GO" id="GO:0016459">
    <property type="term" value="C:myosin complex"/>
    <property type="evidence" value="ECO:0007669"/>
    <property type="project" value="UniProtKB-KW"/>
</dbReference>
<proteinExistence type="inferred from homology"/>
<evidence type="ECO:0000256" key="2">
    <source>
        <dbReference type="ARBA" id="ARBA00022840"/>
    </source>
</evidence>
<feature type="binding site" evidence="6">
    <location>
        <begin position="171"/>
        <end position="178"/>
    </location>
    <ligand>
        <name>ATP</name>
        <dbReference type="ChEBI" id="CHEBI:30616"/>
    </ligand>
</feature>
<feature type="compositionally biased region" description="Polar residues" evidence="8">
    <location>
        <begin position="1207"/>
        <end position="1242"/>
    </location>
</feature>
<dbReference type="Gene3D" id="3.40.850.10">
    <property type="entry name" value="Kinesin motor domain"/>
    <property type="match status" value="1"/>
</dbReference>
<dbReference type="Gene3D" id="1.20.5.190">
    <property type="match status" value="2"/>
</dbReference>
<keyword evidence="2 6" id="KW-0067">ATP-binding</keyword>